<keyword evidence="2" id="KW-1185">Reference proteome</keyword>
<feature type="chain" id="PRO_5042203533" evidence="1">
    <location>
        <begin position="19"/>
        <end position="186"/>
    </location>
</feature>
<accession>A0AAF3FBT1</accession>
<organism evidence="2 3">
    <name type="scientific">Mesorhabditis belari</name>
    <dbReference type="NCBI Taxonomy" id="2138241"/>
    <lineage>
        <taxon>Eukaryota</taxon>
        <taxon>Metazoa</taxon>
        <taxon>Ecdysozoa</taxon>
        <taxon>Nematoda</taxon>
        <taxon>Chromadorea</taxon>
        <taxon>Rhabditida</taxon>
        <taxon>Rhabditina</taxon>
        <taxon>Rhabditomorpha</taxon>
        <taxon>Rhabditoidea</taxon>
        <taxon>Rhabditidae</taxon>
        <taxon>Mesorhabditinae</taxon>
        <taxon>Mesorhabditis</taxon>
    </lineage>
</organism>
<dbReference type="WBParaSite" id="MBELARI_LOCUS4388">
    <property type="protein sequence ID" value="MBELARI_LOCUS4388"/>
    <property type="gene ID" value="MBELARI_LOCUS4388"/>
</dbReference>
<reference evidence="3" key="1">
    <citation type="submission" date="2024-02" db="UniProtKB">
        <authorList>
            <consortium name="WormBaseParasite"/>
        </authorList>
    </citation>
    <scope>IDENTIFICATION</scope>
</reference>
<evidence type="ECO:0000313" key="3">
    <source>
        <dbReference type="WBParaSite" id="MBELARI_LOCUS4388"/>
    </source>
</evidence>
<feature type="signal peptide" evidence="1">
    <location>
        <begin position="1"/>
        <end position="18"/>
    </location>
</feature>
<protein>
    <submittedName>
        <fullName evidence="3">Uncharacterized protein</fullName>
    </submittedName>
</protein>
<evidence type="ECO:0000313" key="2">
    <source>
        <dbReference type="Proteomes" id="UP000887575"/>
    </source>
</evidence>
<proteinExistence type="predicted"/>
<dbReference type="Proteomes" id="UP000887575">
    <property type="component" value="Unassembled WGS sequence"/>
</dbReference>
<dbReference type="AlphaFoldDB" id="A0AAF3FBT1"/>
<name>A0AAF3FBT1_9BILA</name>
<sequence>MSRLSLWSCFTPILIVAAQYNAPPLPTVAAAPPQPQYGASNPVYNSAASTYPWLAQSVYDPVINHVCTDDTNFSYTPSTSWKHGDYSSEHHRRHRHIHRVTCSRLAIKYEDHCTRCCRIAAQPVPGVSPHVVKGMILSHKHKPGDKSENRCICCAPELPPDQTYYQNSLVQPAYPQQNYQQPQTGY</sequence>
<evidence type="ECO:0000256" key="1">
    <source>
        <dbReference type="SAM" id="SignalP"/>
    </source>
</evidence>
<keyword evidence="1" id="KW-0732">Signal</keyword>